<evidence type="ECO:0000259" key="6">
    <source>
        <dbReference type="PROSITE" id="PS50850"/>
    </source>
</evidence>
<dbReference type="Gene3D" id="1.20.1250.20">
    <property type="entry name" value="MFS general substrate transporter like domains"/>
    <property type="match status" value="1"/>
</dbReference>
<feature type="transmembrane region" description="Helical" evidence="5">
    <location>
        <begin position="302"/>
        <end position="329"/>
    </location>
</feature>
<evidence type="ECO:0000256" key="5">
    <source>
        <dbReference type="SAM" id="Phobius"/>
    </source>
</evidence>
<dbReference type="InterPro" id="IPR053160">
    <property type="entry name" value="MFS_DHA3_Transporter"/>
</dbReference>
<evidence type="ECO:0000256" key="1">
    <source>
        <dbReference type="ARBA" id="ARBA00004651"/>
    </source>
</evidence>
<proteinExistence type="predicted"/>
<gene>
    <name evidence="7" type="ORF">SAMN04488544_2194</name>
</gene>
<evidence type="ECO:0000313" key="8">
    <source>
        <dbReference type="Proteomes" id="UP000198825"/>
    </source>
</evidence>
<feature type="transmembrane region" description="Helical" evidence="5">
    <location>
        <begin position="169"/>
        <end position="191"/>
    </location>
</feature>
<dbReference type="PROSITE" id="PS50850">
    <property type="entry name" value="MFS"/>
    <property type="match status" value="1"/>
</dbReference>
<dbReference type="SUPFAM" id="SSF103473">
    <property type="entry name" value="MFS general substrate transporter"/>
    <property type="match status" value="1"/>
</dbReference>
<dbReference type="PANTHER" id="PTHR23530:SF1">
    <property type="entry name" value="PERMEASE, MAJOR FACILITATOR SUPERFAMILY-RELATED"/>
    <property type="match status" value="1"/>
</dbReference>
<evidence type="ECO:0000313" key="7">
    <source>
        <dbReference type="EMBL" id="SDU93363.1"/>
    </source>
</evidence>
<evidence type="ECO:0000256" key="3">
    <source>
        <dbReference type="ARBA" id="ARBA00022989"/>
    </source>
</evidence>
<dbReference type="InterPro" id="IPR020846">
    <property type="entry name" value="MFS_dom"/>
</dbReference>
<feature type="transmembrane region" description="Helical" evidence="5">
    <location>
        <begin position="378"/>
        <end position="403"/>
    </location>
</feature>
<dbReference type="EMBL" id="LT629799">
    <property type="protein sequence ID" value="SDU93363.1"/>
    <property type="molecule type" value="Genomic_DNA"/>
</dbReference>
<sequence length="411" mass="41764">MTTARTAERRLLLLTCTRWLPTGLVFGLTVLLPLQRGLSLADVGAMVATQGFVVLALELPSGGLADAVGRRPVLLLAGVLGVASTLVLVLAQQAWVFVVALALQGVYRALDSGPLEAWFVDTALADDPSTPVERALSRAGTVLGAAIAVGALVSAGLVAWHPVAGSSALLLPFGAALAGMLVHLVLTAVLVTEAPHRERARGAALLASTRQAPRLVVDGVRLLRADRVLRCVVLVEVFWGVGMIGFETLMPARLAEQLGGVERAAVVLGPAAAGAWGLYAVGAGAAGLVGRRLGVAWTAVGARLACGLLVVVMGLATGPVGLVVAYLAAYTLHGANNPVHATLLHRRASAGNRATVLSINSMVSGGCYSLGVLVLGPLAAATSTGVATVVAGAFSALGAALYLPAVRTEQR</sequence>
<dbReference type="Proteomes" id="UP000198825">
    <property type="component" value="Chromosome I"/>
</dbReference>
<dbReference type="Pfam" id="PF07690">
    <property type="entry name" value="MFS_1"/>
    <property type="match status" value="1"/>
</dbReference>
<comment type="subcellular location">
    <subcellularLocation>
        <location evidence="1">Cell membrane</location>
        <topology evidence="1">Multi-pass membrane protein</topology>
    </subcellularLocation>
</comment>
<feature type="transmembrane region" description="Helical" evidence="5">
    <location>
        <begin position="73"/>
        <end position="103"/>
    </location>
</feature>
<dbReference type="PROSITE" id="PS00216">
    <property type="entry name" value="SUGAR_TRANSPORT_1"/>
    <property type="match status" value="1"/>
</dbReference>
<organism evidence="7 8">
    <name type="scientific">Microlunatus sagamiharensis</name>
    <dbReference type="NCBI Taxonomy" id="546874"/>
    <lineage>
        <taxon>Bacteria</taxon>
        <taxon>Bacillati</taxon>
        <taxon>Actinomycetota</taxon>
        <taxon>Actinomycetes</taxon>
        <taxon>Propionibacteriales</taxon>
        <taxon>Propionibacteriaceae</taxon>
        <taxon>Microlunatus</taxon>
    </lineage>
</organism>
<dbReference type="GO" id="GO:0005886">
    <property type="term" value="C:plasma membrane"/>
    <property type="evidence" value="ECO:0007669"/>
    <property type="project" value="UniProtKB-SubCell"/>
</dbReference>
<dbReference type="GO" id="GO:0022857">
    <property type="term" value="F:transmembrane transporter activity"/>
    <property type="evidence" value="ECO:0007669"/>
    <property type="project" value="InterPro"/>
</dbReference>
<dbReference type="InterPro" id="IPR036259">
    <property type="entry name" value="MFS_trans_sf"/>
</dbReference>
<reference evidence="8" key="1">
    <citation type="submission" date="2016-10" db="EMBL/GenBank/DDBJ databases">
        <authorList>
            <person name="Varghese N."/>
            <person name="Submissions S."/>
        </authorList>
    </citation>
    <scope>NUCLEOTIDE SEQUENCE [LARGE SCALE GENOMIC DNA]</scope>
    <source>
        <strain evidence="8">DSM 21743</strain>
    </source>
</reference>
<evidence type="ECO:0000256" key="2">
    <source>
        <dbReference type="ARBA" id="ARBA00022692"/>
    </source>
</evidence>
<dbReference type="AlphaFoldDB" id="A0A1H2MJD0"/>
<feature type="transmembrane region" description="Helical" evidence="5">
    <location>
        <begin position="12"/>
        <end position="34"/>
    </location>
</feature>
<evidence type="ECO:0000256" key="4">
    <source>
        <dbReference type="ARBA" id="ARBA00023136"/>
    </source>
</evidence>
<name>A0A1H2MJD0_9ACTN</name>
<dbReference type="InterPro" id="IPR005829">
    <property type="entry name" value="Sugar_transporter_CS"/>
</dbReference>
<dbReference type="InterPro" id="IPR011701">
    <property type="entry name" value="MFS"/>
</dbReference>
<feature type="transmembrane region" description="Helical" evidence="5">
    <location>
        <begin position="228"/>
        <end position="246"/>
    </location>
</feature>
<dbReference type="RefSeq" id="WP_091074439.1">
    <property type="nucleotide sequence ID" value="NZ_LT629799.1"/>
</dbReference>
<keyword evidence="2 5" id="KW-0812">Transmembrane</keyword>
<feature type="domain" description="Major facilitator superfamily (MFS) profile" evidence="6">
    <location>
        <begin position="1"/>
        <end position="410"/>
    </location>
</feature>
<protein>
    <submittedName>
        <fullName evidence="7">Major Facilitator Superfamily protein</fullName>
    </submittedName>
</protein>
<keyword evidence="8" id="KW-1185">Reference proteome</keyword>
<dbReference type="OrthoDB" id="3513479at2"/>
<dbReference type="PANTHER" id="PTHR23530">
    <property type="entry name" value="TRANSPORT PROTEIN-RELATED"/>
    <property type="match status" value="1"/>
</dbReference>
<dbReference type="STRING" id="546874.SAMN04488544_2194"/>
<feature type="transmembrane region" description="Helical" evidence="5">
    <location>
        <begin position="266"/>
        <end position="290"/>
    </location>
</feature>
<keyword evidence="3 5" id="KW-1133">Transmembrane helix</keyword>
<accession>A0A1H2MJD0</accession>
<keyword evidence="4 5" id="KW-0472">Membrane</keyword>
<feature type="transmembrane region" description="Helical" evidence="5">
    <location>
        <begin position="142"/>
        <end position="163"/>
    </location>
</feature>